<dbReference type="GO" id="GO:0003697">
    <property type="term" value="F:single-stranded DNA binding"/>
    <property type="evidence" value="ECO:0007669"/>
    <property type="project" value="TreeGrafter"/>
</dbReference>
<dbReference type="GO" id="GO:0046872">
    <property type="term" value="F:metal ion binding"/>
    <property type="evidence" value="ECO:0007669"/>
    <property type="project" value="UniProtKB-KW"/>
</dbReference>
<evidence type="ECO:0000256" key="9">
    <source>
        <dbReference type="ARBA" id="ARBA00023204"/>
    </source>
</evidence>
<reference evidence="11 12" key="1">
    <citation type="journal article" date="2022" name="Plant J.">
        <title>Strategies of tolerance reflected in two North American maple genomes.</title>
        <authorList>
            <person name="McEvoy S.L."/>
            <person name="Sezen U.U."/>
            <person name="Trouern-Trend A."/>
            <person name="McMahon S.M."/>
            <person name="Schaberg P.G."/>
            <person name="Yang J."/>
            <person name="Wegrzyn J.L."/>
            <person name="Swenson N.G."/>
        </authorList>
    </citation>
    <scope>NUCLEOTIDE SEQUENCE [LARGE SCALE GENOMIC DNA]</scope>
    <source>
        <strain evidence="11">91603</strain>
    </source>
</reference>
<dbReference type="GO" id="GO:0005737">
    <property type="term" value="C:cytoplasm"/>
    <property type="evidence" value="ECO:0007669"/>
    <property type="project" value="TreeGrafter"/>
</dbReference>
<evidence type="ECO:0000256" key="1">
    <source>
        <dbReference type="ARBA" id="ARBA00001936"/>
    </source>
</evidence>
<evidence type="ECO:0000256" key="4">
    <source>
        <dbReference type="ARBA" id="ARBA00022722"/>
    </source>
</evidence>
<keyword evidence="9" id="KW-0234">DNA repair</keyword>
<dbReference type="GO" id="GO:0004518">
    <property type="term" value="F:nuclease activity"/>
    <property type="evidence" value="ECO:0007669"/>
    <property type="project" value="UniProtKB-KW"/>
</dbReference>
<keyword evidence="7" id="KW-0378">Hydrolase</keyword>
<accession>A0AAD5JR86</accession>
<dbReference type="InterPro" id="IPR036691">
    <property type="entry name" value="Endo/exonu/phosph_ase_sf"/>
</dbReference>
<comment type="cofactor">
    <cofactor evidence="1">
        <name>Mn(2+)</name>
        <dbReference type="ChEBI" id="CHEBI:29035"/>
    </cofactor>
</comment>
<dbReference type="AlphaFoldDB" id="A0AAD5JR86"/>
<evidence type="ECO:0000313" key="11">
    <source>
        <dbReference type="EMBL" id="KAI9198414.1"/>
    </source>
</evidence>
<dbReference type="GO" id="GO:0006302">
    <property type="term" value="P:double-strand break repair"/>
    <property type="evidence" value="ECO:0007669"/>
    <property type="project" value="TreeGrafter"/>
</dbReference>
<keyword evidence="4" id="KW-0540">Nuclease</keyword>
<evidence type="ECO:0000256" key="10">
    <source>
        <dbReference type="ARBA" id="ARBA00023242"/>
    </source>
</evidence>
<name>A0AAD5JR86_ACENE</name>
<evidence type="ECO:0000256" key="2">
    <source>
        <dbReference type="ARBA" id="ARBA00001946"/>
    </source>
</evidence>
<dbReference type="Proteomes" id="UP001064489">
    <property type="component" value="Chromosome 13"/>
</dbReference>
<dbReference type="Gene3D" id="3.60.10.10">
    <property type="entry name" value="Endonuclease/exonuclease/phosphatase"/>
    <property type="match status" value="1"/>
</dbReference>
<evidence type="ECO:0000256" key="7">
    <source>
        <dbReference type="ARBA" id="ARBA00022801"/>
    </source>
</evidence>
<dbReference type="PANTHER" id="PTHR15822:SF4">
    <property type="entry name" value="TYROSYL-DNA PHOSPHODIESTERASE 2"/>
    <property type="match status" value="1"/>
</dbReference>
<evidence type="ECO:0000256" key="6">
    <source>
        <dbReference type="ARBA" id="ARBA00022763"/>
    </source>
</evidence>
<dbReference type="GO" id="GO:0005634">
    <property type="term" value="C:nucleus"/>
    <property type="evidence" value="ECO:0007669"/>
    <property type="project" value="UniProtKB-SubCell"/>
</dbReference>
<keyword evidence="5" id="KW-0479">Metal-binding</keyword>
<keyword evidence="12" id="KW-1185">Reference proteome</keyword>
<evidence type="ECO:0008006" key="13">
    <source>
        <dbReference type="Google" id="ProtNLM"/>
    </source>
</evidence>
<dbReference type="InterPro" id="IPR051547">
    <property type="entry name" value="TDP2-like"/>
</dbReference>
<comment type="caution">
    <text evidence="11">The sequence shown here is derived from an EMBL/GenBank/DDBJ whole genome shotgun (WGS) entry which is preliminary data.</text>
</comment>
<proteinExistence type="predicted"/>
<sequence>MALRAVAASRGLRRFFSTSTLPSSNPLPTADSALQKPEAEPSTNLFISVKSFSCKPFRNSKMGRELCIAEVEVQGDKPLVVATSHLESPSPGPPKWDQMFSKECVEQAKDAINLLEKNPNVIFCGDMNWDDKLDGQFPFPDGWVDAWMELRAGENGWTYDTKTNQMLSGNRTLQK</sequence>
<dbReference type="PANTHER" id="PTHR15822">
    <property type="entry name" value="TRAF AND TNF RECEPTOR-ASSOCIATED PROTEIN"/>
    <property type="match status" value="1"/>
</dbReference>
<dbReference type="GO" id="GO:0070260">
    <property type="term" value="F:5'-tyrosyl-DNA phosphodiesterase activity"/>
    <property type="evidence" value="ECO:0007669"/>
    <property type="project" value="TreeGrafter"/>
</dbReference>
<evidence type="ECO:0000256" key="3">
    <source>
        <dbReference type="ARBA" id="ARBA00004123"/>
    </source>
</evidence>
<evidence type="ECO:0000256" key="8">
    <source>
        <dbReference type="ARBA" id="ARBA00022842"/>
    </source>
</evidence>
<keyword evidence="10" id="KW-0539">Nucleus</keyword>
<evidence type="ECO:0000313" key="12">
    <source>
        <dbReference type="Proteomes" id="UP001064489"/>
    </source>
</evidence>
<keyword evidence="8" id="KW-0460">Magnesium</keyword>
<keyword evidence="6" id="KW-0227">DNA damage</keyword>
<comment type="cofactor">
    <cofactor evidence="2">
        <name>Mg(2+)</name>
        <dbReference type="ChEBI" id="CHEBI:18420"/>
    </cofactor>
</comment>
<dbReference type="EMBL" id="JAJSOW010000002">
    <property type="protein sequence ID" value="KAI9198414.1"/>
    <property type="molecule type" value="Genomic_DNA"/>
</dbReference>
<evidence type="ECO:0000256" key="5">
    <source>
        <dbReference type="ARBA" id="ARBA00022723"/>
    </source>
</evidence>
<organism evidence="11 12">
    <name type="scientific">Acer negundo</name>
    <name type="common">Box elder</name>
    <dbReference type="NCBI Taxonomy" id="4023"/>
    <lineage>
        <taxon>Eukaryota</taxon>
        <taxon>Viridiplantae</taxon>
        <taxon>Streptophyta</taxon>
        <taxon>Embryophyta</taxon>
        <taxon>Tracheophyta</taxon>
        <taxon>Spermatophyta</taxon>
        <taxon>Magnoliopsida</taxon>
        <taxon>eudicotyledons</taxon>
        <taxon>Gunneridae</taxon>
        <taxon>Pentapetalae</taxon>
        <taxon>rosids</taxon>
        <taxon>malvids</taxon>
        <taxon>Sapindales</taxon>
        <taxon>Sapindaceae</taxon>
        <taxon>Hippocastanoideae</taxon>
        <taxon>Acereae</taxon>
        <taxon>Acer</taxon>
    </lineage>
</organism>
<comment type="subcellular location">
    <subcellularLocation>
        <location evidence="3">Nucleus</location>
    </subcellularLocation>
</comment>
<protein>
    <recommendedName>
        <fullName evidence="13">Endonuclease/exonuclease/phosphatase domain-containing protein</fullName>
    </recommendedName>
</protein>
<dbReference type="SUPFAM" id="SSF56219">
    <property type="entry name" value="DNase I-like"/>
    <property type="match status" value="1"/>
</dbReference>
<gene>
    <name evidence="11" type="ORF">LWI28_015434</name>
</gene>